<accession>A0A8H7UWE5</accession>
<comment type="caution">
    <text evidence="1">The sequence shown here is derived from an EMBL/GenBank/DDBJ whole genome shotgun (WGS) entry which is preliminary data.</text>
</comment>
<gene>
    <name evidence="1" type="ORF">INT47_000401</name>
</gene>
<proteinExistence type="predicted"/>
<dbReference type="Proteomes" id="UP000603453">
    <property type="component" value="Unassembled WGS sequence"/>
</dbReference>
<reference evidence="1" key="1">
    <citation type="submission" date="2020-12" db="EMBL/GenBank/DDBJ databases">
        <title>Metabolic potential, ecology and presence of endohyphal bacteria is reflected in genomic diversity of Mucoromycotina.</title>
        <authorList>
            <person name="Muszewska A."/>
            <person name="Okrasinska A."/>
            <person name="Steczkiewicz K."/>
            <person name="Drgas O."/>
            <person name="Orlowska M."/>
            <person name="Perlinska-Lenart U."/>
            <person name="Aleksandrzak-Piekarczyk T."/>
            <person name="Szatraj K."/>
            <person name="Zielenkiewicz U."/>
            <person name="Pilsyk S."/>
            <person name="Malc E."/>
            <person name="Mieczkowski P."/>
            <person name="Kruszewska J.S."/>
            <person name="Biernat P."/>
            <person name="Pawlowska J."/>
        </authorList>
    </citation>
    <scope>NUCLEOTIDE SEQUENCE</scope>
    <source>
        <strain evidence="1">WA0000017839</strain>
    </source>
</reference>
<protein>
    <submittedName>
        <fullName evidence="1">Uncharacterized protein</fullName>
    </submittedName>
</protein>
<dbReference type="AlphaFoldDB" id="A0A8H7UWE5"/>
<name>A0A8H7UWE5_9FUNG</name>
<dbReference type="EMBL" id="JAEPRD010000115">
    <property type="protein sequence ID" value="KAG2198200.1"/>
    <property type="molecule type" value="Genomic_DNA"/>
</dbReference>
<evidence type="ECO:0000313" key="1">
    <source>
        <dbReference type="EMBL" id="KAG2198200.1"/>
    </source>
</evidence>
<sequence length="150" mass="17576">MVNLTYVGNPISNSGFIGKGGRTMSRPSVRFRFSSMRTENSVRSPRPIHPLLPAWYEKEHFYSNRLLNRFIQFIGYKCNSTSDELFSKINHLEGERKKGDLEDVDKDNNDEIYANKSVKVKEWKFRKFEEEGVNEEGRIPYDLRPSVMYA</sequence>
<organism evidence="1 2">
    <name type="scientific">Mucor saturninus</name>
    <dbReference type="NCBI Taxonomy" id="64648"/>
    <lineage>
        <taxon>Eukaryota</taxon>
        <taxon>Fungi</taxon>
        <taxon>Fungi incertae sedis</taxon>
        <taxon>Mucoromycota</taxon>
        <taxon>Mucoromycotina</taxon>
        <taxon>Mucoromycetes</taxon>
        <taxon>Mucorales</taxon>
        <taxon>Mucorineae</taxon>
        <taxon>Mucoraceae</taxon>
        <taxon>Mucor</taxon>
    </lineage>
</organism>
<evidence type="ECO:0000313" key="2">
    <source>
        <dbReference type="Proteomes" id="UP000603453"/>
    </source>
</evidence>
<keyword evidence="2" id="KW-1185">Reference proteome</keyword>